<keyword evidence="2" id="KW-0597">Phosphoprotein</keyword>
<feature type="compositionally biased region" description="Polar residues" evidence="6">
    <location>
        <begin position="479"/>
        <end position="501"/>
    </location>
</feature>
<keyword evidence="1" id="KW-0343">GTPase activation</keyword>
<dbReference type="Ensembl" id="ENSCPBT00000010855.1">
    <property type="protein sequence ID" value="ENSCPBP00000009053.1"/>
    <property type="gene ID" value="ENSCPBG00000007004.1"/>
</dbReference>
<organism evidence="8 9">
    <name type="scientific">Chrysemys picta bellii</name>
    <name type="common">Western painted turtle</name>
    <name type="synonym">Emys bellii</name>
    <dbReference type="NCBI Taxonomy" id="8478"/>
    <lineage>
        <taxon>Eukaryota</taxon>
        <taxon>Metazoa</taxon>
        <taxon>Chordata</taxon>
        <taxon>Craniata</taxon>
        <taxon>Vertebrata</taxon>
        <taxon>Euteleostomi</taxon>
        <taxon>Archelosauria</taxon>
        <taxon>Testudinata</taxon>
        <taxon>Testudines</taxon>
        <taxon>Cryptodira</taxon>
        <taxon>Durocryptodira</taxon>
        <taxon>Testudinoidea</taxon>
        <taxon>Emydidae</taxon>
        <taxon>Chrysemys</taxon>
    </lineage>
</organism>
<dbReference type="PROSITE" id="PS50238">
    <property type="entry name" value="RHOGAP"/>
    <property type="match status" value="1"/>
</dbReference>
<dbReference type="GeneID" id="101953127"/>
<evidence type="ECO:0000259" key="7">
    <source>
        <dbReference type="PROSITE" id="PS50238"/>
    </source>
</evidence>
<dbReference type="OMA" id="PRTESWK"/>
<dbReference type="Gene3D" id="1.10.555.10">
    <property type="entry name" value="Rho GTPase activation protein"/>
    <property type="match status" value="1"/>
</dbReference>
<evidence type="ECO:0000256" key="5">
    <source>
        <dbReference type="ARBA" id="ARBA00077368"/>
    </source>
</evidence>
<dbReference type="GeneTree" id="ENSGT00940000157993"/>
<name>A0A8C3FHD1_CHRPI</name>
<proteinExistence type="predicted"/>
<dbReference type="OrthoDB" id="27389at2759"/>
<dbReference type="Proteomes" id="UP000694380">
    <property type="component" value="Unplaced"/>
</dbReference>
<dbReference type="Ensembl" id="ENSCPBT00000010861.1">
    <property type="protein sequence ID" value="ENSCPBP00000009059.1"/>
    <property type="gene ID" value="ENSCPBG00000007004.1"/>
</dbReference>
<dbReference type="KEGG" id="cpic:101953127"/>
<sequence>MKVLSSCNAPKPLNASNMETLIECQSEGDIKKCHLLVSCDSEDGLCHLIDGNKKRKKVISWPFALRWNSSISESSGHLESDLKTSLFDQPLSIVCGEDDTLPKPIQDILTTLYFKGPFTEGIFRKAANEKARKELKEELNSGGKVDLESKPVHLLAVVFKDFLRNIPNKLLSSELYDEWMTVMEKQSNPDRIEGLKEVADKLPRPNLLLLKHLVFVLHHLSKTSEVNRMDSSNLAICIGPNLLTPKHAETLPLEVQKQINDKVKTLVEFLIDNYFEVFGEDISLLFSPSADDSLEHTDSSTELLSPTQQNDSAYDSTDPEAECSSSISQIKQLQKAKGKTSSLRSRDPRCQKPQDLPPLASSLTVFKNSISTLDRRFSEPDMSLQDCLDGKIRSQKLTKSEDNFTIQQEQLRLQGQELEKHLPGEFFPGGHYRTKKPLNLSVKTNLPSELSSGSLPKTSSNCSLDSSLSNSDCSVFTSSPLVSPSSPKRNFVTRPQSFSTKTADESDTPIREFKKHSMSFSFATRKKVLTKTQSWEPGKAMGFQRNSFKKDSKKENQFSGRIVQEHCTNNGKPLSVVYQSRSRFRSADEVFREVDQKNPGKPPSYEEATKNCLAAKVPSYSTLTIQNMRATVSNQDSLLPHPCLSNREVTTDTYQKDLPFDRLFVVNDSQVQTETIDIGINSRASLPVTPRVYRLRSMSESYQKNKQEYLTRRCSQPVFEVDQLKYAKESYV</sequence>
<dbReference type="SUPFAM" id="SSF48350">
    <property type="entry name" value="GTPase activation domain, GAP"/>
    <property type="match status" value="1"/>
</dbReference>
<dbReference type="GO" id="GO:0005096">
    <property type="term" value="F:GTPase activator activity"/>
    <property type="evidence" value="ECO:0007669"/>
    <property type="project" value="UniProtKB-KW"/>
</dbReference>
<keyword evidence="3" id="KW-0344">Guanine-nucleotide releasing factor</keyword>
<evidence type="ECO:0000256" key="3">
    <source>
        <dbReference type="ARBA" id="ARBA00022658"/>
    </source>
</evidence>
<evidence type="ECO:0000256" key="1">
    <source>
        <dbReference type="ARBA" id="ARBA00022468"/>
    </source>
</evidence>
<evidence type="ECO:0000313" key="8">
    <source>
        <dbReference type="Ensembl" id="ENSCPBP00000009053.1"/>
    </source>
</evidence>
<evidence type="ECO:0000256" key="4">
    <source>
        <dbReference type="ARBA" id="ARBA00074142"/>
    </source>
</evidence>
<evidence type="ECO:0000313" key="9">
    <source>
        <dbReference type="Proteomes" id="UP000694380"/>
    </source>
</evidence>
<evidence type="ECO:0000256" key="2">
    <source>
        <dbReference type="ARBA" id="ARBA00022553"/>
    </source>
</evidence>
<feature type="compositionally biased region" description="Polar residues" evidence="6">
    <location>
        <begin position="300"/>
        <end position="315"/>
    </location>
</feature>
<dbReference type="PANTHER" id="PTHR23179">
    <property type="entry name" value="T-CELL ACTIVATION RHO GTPASE ACTIVATING PROTEIN-RELATED"/>
    <property type="match status" value="1"/>
</dbReference>
<dbReference type="GO" id="GO:0007165">
    <property type="term" value="P:signal transduction"/>
    <property type="evidence" value="ECO:0007669"/>
    <property type="project" value="InterPro"/>
</dbReference>
<dbReference type="Pfam" id="PF00620">
    <property type="entry name" value="RhoGAP"/>
    <property type="match status" value="1"/>
</dbReference>
<dbReference type="CTD" id="117289"/>
<feature type="domain" description="Rho-GAP" evidence="7">
    <location>
        <begin position="89"/>
        <end position="278"/>
    </location>
</feature>
<keyword evidence="9" id="KW-1185">Reference proteome</keyword>
<dbReference type="PANTHER" id="PTHR23179:SF26">
    <property type="entry name" value="T-CELL ACTIVATION RHO GTPASE-ACTIVATING PROTEIN"/>
    <property type="match status" value="1"/>
</dbReference>
<evidence type="ECO:0000256" key="6">
    <source>
        <dbReference type="SAM" id="MobiDB-lite"/>
    </source>
</evidence>
<feature type="region of interest" description="Disordered" evidence="6">
    <location>
        <begin position="295"/>
        <end position="321"/>
    </location>
</feature>
<dbReference type="SMART" id="SM00324">
    <property type="entry name" value="RhoGAP"/>
    <property type="match status" value="1"/>
</dbReference>
<dbReference type="InterPro" id="IPR000198">
    <property type="entry name" value="RhoGAP_dom"/>
</dbReference>
<dbReference type="CDD" id="cd04402">
    <property type="entry name" value="RhoGAP_ARHGAP20"/>
    <property type="match status" value="1"/>
</dbReference>
<dbReference type="InterPro" id="IPR008936">
    <property type="entry name" value="Rho_GTPase_activation_prot"/>
</dbReference>
<dbReference type="InterPro" id="IPR047886">
    <property type="entry name" value="ARHGAP20-like_RhoGAP"/>
</dbReference>
<protein>
    <recommendedName>
        <fullName evidence="4">T-cell activation Rho GTPase-activating protein</fullName>
    </recommendedName>
    <alternativeName>
        <fullName evidence="5">T-cell activation GTPase-activating protein</fullName>
    </alternativeName>
</protein>
<dbReference type="GO" id="GO:0035023">
    <property type="term" value="P:regulation of Rho protein signal transduction"/>
    <property type="evidence" value="ECO:0007669"/>
    <property type="project" value="InterPro"/>
</dbReference>
<reference evidence="8" key="1">
    <citation type="submission" date="2025-05" db="UniProtKB">
        <authorList>
            <consortium name="Ensembl"/>
        </authorList>
    </citation>
    <scope>IDENTIFICATION</scope>
</reference>
<gene>
    <name evidence="8" type="primary">TAGAP</name>
</gene>
<feature type="region of interest" description="Disordered" evidence="6">
    <location>
        <begin position="336"/>
        <end position="359"/>
    </location>
</feature>
<accession>A0A8C3FHD1</accession>
<dbReference type="GO" id="GO:0005085">
    <property type="term" value="F:guanyl-nucleotide exchange factor activity"/>
    <property type="evidence" value="ECO:0007669"/>
    <property type="project" value="UniProtKB-KW"/>
</dbReference>
<feature type="region of interest" description="Disordered" evidence="6">
    <location>
        <begin position="479"/>
        <end position="510"/>
    </location>
</feature>
<dbReference type="FunFam" id="1.10.555.10:FF:000036">
    <property type="entry name" value="T-cell activation Rho GTPase-activating protein"/>
    <property type="match status" value="1"/>
</dbReference>
<dbReference type="AlphaFoldDB" id="A0A8C3FHD1"/>